<dbReference type="InterPro" id="IPR029063">
    <property type="entry name" value="SAM-dependent_MTases_sf"/>
</dbReference>
<protein>
    <recommendedName>
        <fullName evidence="4">Protein-L-isoaspartate O-methyltransferase</fullName>
        <ecNumber evidence="3">2.1.1.77</ecNumber>
    </recommendedName>
    <alternativeName>
        <fullName evidence="11">L-isoaspartyl protein carboxyl methyltransferase</fullName>
    </alternativeName>
    <alternativeName>
        <fullName evidence="9">Protein L-isoaspartyl methyltransferase</fullName>
    </alternativeName>
    <alternativeName>
        <fullName evidence="10">Protein-beta-aspartate methyltransferase</fullName>
    </alternativeName>
</protein>
<evidence type="ECO:0000256" key="6">
    <source>
        <dbReference type="ARBA" id="ARBA00022603"/>
    </source>
</evidence>
<dbReference type="Proteomes" id="UP000248706">
    <property type="component" value="Unassembled WGS sequence"/>
</dbReference>
<dbReference type="OrthoDB" id="9772751at2"/>
<proteinExistence type="inferred from homology"/>
<keyword evidence="7 12" id="KW-0808">Transferase</keyword>
<evidence type="ECO:0000256" key="2">
    <source>
        <dbReference type="ARBA" id="ARBA00005369"/>
    </source>
</evidence>
<keyword evidence="13" id="KW-1185">Reference proteome</keyword>
<dbReference type="CDD" id="cd02440">
    <property type="entry name" value="AdoMet_MTases"/>
    <property type="match status" value="1"/>
</dbReference>
<dbReference type="InterPro" id="IPR000682">
    <property type="entry name" value="PCMT"/>
</dbReference>
<dbReference type="PANTHER" id="PTHR11579">
    <property type="entry name" value="PROTEIN-L-ISOASPARTATE O-METHYLTRANSFERASE"/>
    <property type="match status" value="1"/>
</dbReference>
<dbReference type="GO" id="GO:0032259">
    <property type="term" value="P:methylation"/>
    <property type="evidence" value="ECO:0007669"/>
    <property type="project" value="UniProtKB-KW"/>
</dbReference>
<reference evidence="12 13" key="1">
    <citation type="submission" date="2016-08" db="EMBL/GenBank/DDBJ databases">
        <title>Analysis of Carbohydrate Active Enzymes in Thermogemmatispora T81 Reveals Carbohydrate Degradation Ability.</title>
        <authorList>
            <person name="Tomazini A."/>
            <person name="Lal S."/>
            <person name="Stott M."/>
            <person name="Henrissat B."/>
            <person name="Polikarpov I."/>
            <person name="Sparling R."/>
            <person name="Levin D.B."/>
        </authorList>
    </citation>
    <scope>NUCLEOTIDE SEQUENCE [LARGE SCALE GENOMIC DNA]</scope>
    <source>
        <strain evidence="12 13">T81</strain>
    </source>
</reference>
<dbReference type="SUPFAM" id="SSF53335">
    <property type="entry name" value="S-adenosyl-L-methionine-dependent methyltransferases"/>
    <property type="match status" value="1"/>
</dbReference>
<dbReference type="PROSITE" id="PS01279">
    <property type="entry name" value="PCMT"/>
    <property type="match status" value="1"/>
</dbReference>
<sequence>MEAGPVRGPDPDPVHQGDLRLPRDQLETLQQALVEHLKGRGFLRSARIEAAFRAVPRHLFLPGVPPEEVYRDQVIPLKVVDGVCVSSSSQPAIMAIMLEQLGLEPGQHVLEIGAASGYNAALMAHIVGESGSVVTVDIDEELVEGARAHLEAAGYRQVRVICGDGAQGYPPAAPYDRIILTVASGDIATPWYEQLKPDGRLLLPLVLRDTQFSVALERRGDYLESISVRCCAFMMLRGPFAEAGGIFALGPGPEAGPALQLRLNNYQPVDVVALYRALTGPWYDLPSGVFASLHEVHYGFNTWLSQHEPAACSLVAQREHSALAELPWLFKIAGLEIRTSIGIVADNQIALLALPPGWRPPASGNGQSGQAACEIMVRCFGGAEYLARRLLSLLRTWDTAGRPAGWFLFPSDEHLRLRVYPLHVSGFEEPGPERLIFTRRWSRLVIERLTS</sequence>
<evidence type="ECO:0000256" key="11">
    <source>
        <dbReference type="ARBA" id="ARBA00031350"/>
    </source>
</evidence>
<dbReference type="InterPro" id="IPR027573">
    <property type="entry name" value="Methyltran_FxLD"/>
</dbReference>
<accession>A0A328VFD3</accession>
<evidence type="ECO:0000256" key="8">
    <source>
        <dbReference type="ARBA" id="ARBA00022691"/>
    </source>
</evidence>
<dbReference type="AlphaFoldDB" id="A0A328VFD3"/>
<evidence type="ECO:0000313" key="13">
    <source>
        <dbReference type="Proteomes" id="UP000248706"/>
    </source>
</evidence>
<evidence type="ECO:0000256" key="5">
    <source>
        <dbReference type="ARBA" id="ARBA00022490"/>
    </source>
</evidence>
<evidence type="ECO:0000256" key="7">
    <source>
        <dbReference type="ARBA" id="ARBA00022679"/>
    </source>
</evidence>
<organism evidence="12 13">
    <name type="scientific">Thermogemmatispora tikiterensis</name>
    <dbReference type="NCBI Taxonomy" id="1825093"/>
    <lineage>
        <taxon>Bacteria</taxon>
        <taxon>Bacillati</taxon>
        <taxon>Chloroflexota</taxon>
        <taxon>Ktedonobacteria</taxon>
        <taxon>Thermogemmatisporales</taxon>
        <taxon>Thermogemmatisporaceae</taxon>
        <taxon>Thermogemmatispora</taxon>
    </lineage>
</organism>
<comment type="subcellular location">
    <subcellularLocation>
        <location evidence="1">Cytoplasm</location>
    </subcellularLocation>
</comment>
<comment type="similarity">
    <text evidence="2">Belongs to the methyltransferase superfamily. L-isoaspartyl/D-aspartyl protein methyltransferase family.</text>
</comment>
<keyword evidence="6 12" id="KW-0489">Methyltransferase</keyword>
<dbReference type="Gene3D" id="3.40.50.150">
    <property type="entry name" value="Vaccinia Virus protein VP39"/>
    <property type="match status" value="1"/>
</dbReference>
<evidence type="ECO:0000256" key="10">
    <source>
        <dbReference type="ARBA" id="ARBA00031323"/>
    </source>
</evidence>
<dbReference type="Pfam" id="PF01135">
    <property type="entry name" value="PCMT"/>
    <property type="match status" value="1"/>
</dbReference>
<evidence type="ECO:0000256" key="4">
    <source>
        <dbReference type="ARBA" id="ARBA00013346"/>
    </source>
</evidence>
<dbReference type="NCBIfam" id="TIGR04364">
    <property type="entry name" value="methyltran_FxLD"/>
    <property type="match status" value="1"/>
</dbReference>
<evidence type="ECO:0000313" key="12">
    <source>
        <dbReference type="EMBL" id="RAQ96518.1"/>
    </source>
</evidence>
<gene>
    <name evidence="12" type="ORF">A4R35_13310</name>
</gene>
<dbReference type="GO" id="GO:0005737">
    <property type="term" value="C:cytoplasm"/>
    <property type="evidence" value="ECO:0007669"/>
    <property type="project" value="UniProtKB-SubCell"/>
</dbReference>
<dbReference type="RefSeq" id="WP_112430156.1">
    <property type="nucleotide sequence ID" value="NZ_MCIF01000002.1"/>
</dbReference>
<evidence type="ECO:0000256" key="1">
    <source>
        <dbReference type="ARBA" id="ARBA00004496"/>
    </source>
</evidence>
<dbReference type="EC" id="2.1.1.77" evidence="3"/>
<name>A0A328VFD3_9CHLR</name>
<dbReference type="PANTHER" id="PTHR11579:SF0">
    <property type="entry name" value="PROTEIN-L-ISOASPARTATE(D-ASPARTATE) O-METHYLTRANSFERASE"/>
    <property type="match status" value="1"/>
</dbReference>
<evidence type="ECO:0000256" key="3">
    <source>
        <dbReference type="ARBA" id="ARBA00011890"/>
    </source>
</evidence>
<keyword evidence="5" id="KW-0963">Cytoplasm</keyword>
<dbReference type="EMBL" id="MCIF01000002">
    <property type="protein sequence ID" value="RAQ96518.1"/>
    <property type="molecule type" value="Genomic_DNA"/>
</dbReference>
<evidence type="ECO:0000256" key="9">
    <source>
        <dbReference type="ARBA" id="ARBA00030757"/>
    </source>
</evidence>
<comment type="caution">
    <text evidence="12">The sequence shown here is derived from an EMBL/GenBank/DDBJ whole genome shotgun (WGS) entry which is preliminary data.</text>
</comment>
<keyword evidence="8" id="KW-0949">S-adenosyl-L-methionine</keyword>
<dbReference type="GO" id="GO:0004719">
    <property type="term" value="F:protein-L-isoaspartate (D-aspartate) O-methyltransferase activity"/>
    <property type="evidence" value="ECO:0007669"/>
    <property type="project" value="UniProtKB-EC"/>
</dbReference>